<dbReference type="InterPro" id="IPR036388">
    <property type="entry name" value="WH-like_DNA-bd_sf"/>
</dbReference>
<accession>A0A6L8UVM7</accession>
<organism evidence="1 2">
    <name type="scientific">Paenibacillus silvestris</name>
    <dbReference type="NCBI Taxonomy" id="2606219"/>
    <lineage>
        <taxon>Bacteria</taxon>
        <taxon>Bacillati</taxon>
        <taxon>Bacillota</taxon>
        <taxon>Bacilli</taxon>
        <taxon>Bacillales</taxon>
        <taxon>Paenibacillaceae</taxon>
        <taxon>Paenibacillus</taxon>
    </lineage>
</organism>
<proteinExistence type="predicted"/>
<dbReference type="InterPro" id="IPR036390">
    <property type="entry name" value="WH_DNA-bd_sf"/>
</dbReference>
<name>A0A6L8UVM7_9BACL</name>
<comment type="caution">
    <text evidence="1">The sequence shown here is derived from an EMBL/GenBank/DDBJ whole genome shotgun (WGS) entry which is preliminary data.</text>
</comment>
<sequence length="153" mass="17288">MATINVRKNIDHRRLMIAVHVIAWLAKSDCLMTSSSISILVNAHSVVVRRIMQALMNAGIVESKIGRDGGYFLREPADKITLGDVYSAINTCGVEQEAELDASHSDDDSCIDFIFYEIEQETINILRKYTISHVMKQYDIFLYSSSKTIELLK</sequence>
<dbReference type="GO" id="GO:0005829">
    <property type="term" value="C:cytosol"/>
    <property type="evidence" value="ECO:0007669"/>
    <property type="project" value="TreeGrafter"/>
</dbReference>
<evidence type="ECO:0000313" key="2">
    <source>
        <dbReference type="Proteomes" id="UP000481087"/>
    </source>
</evidence>
<dbReference type="RefSeq" id="WP_161405480.1">
    <property type="nucleotide sequence ID" value="NZ_WTUZ01000010.1"/>
</dbReference>
<dbReference type="InterPro" id="IPR000944">
    <property type="entry name" value="Tscrpt_reg_Rrf2"/>
</dbReference>
<dbReference type="EMBL" id="WTUZ01000010">
    <property type="protein sequence ID" value="MZQ81170.1"/>
    <property type="molecule type" value="Genomic_DNA"/>
</dbReference>
<reference evidence="1 2" key="1">
    <citation type="submission" date="2019-12" db="EMBL/GenBank/DDBJ databases">
        <title>Paenibacillus sp. nov. sp. isolated from soil.</title>
        <authorList>
            <person name="Kim J."/>
            <person name="Jeong S.E."/>
            <person name="Jung H.S."/>
            <person name="Jeon C.O."/>
        </authorList>
    </citation>
    <scope>NUCLEOTIDE SEQUENCE [LARGE SCALE GENOMIC DNA]</scope>
    <source>
        <strain evidence="1 2">5J-6</strain>
    </source>
</reference>
<evidence type="ECO:0000313" key="1">
    <source>
        <dbReference type="EMBL" id="MZQ81170.1"/>
    </source>
</evidence>
<dbReference type="GO" id="GO:0003700">
    <property type="term" value="F:DNA-binding transcription factor activity"/>
    <property type="evidence" value="ECO:0007669"/>
    <property type="project" value="TreeGrafter"/>
</dbReference>
<dbReference type="PANTHER" id="PTHR33221:SF15">
    <property type="entry name" value="HTH-TYPE TRANSCRIPTIONAL REGULATOR YWGB-RELATED"/>
    <property type="match status" value="1"/>
</dbReference>
<dbReference type="PROSITE" id="PS01332">
    <property type="entry name" value="HTH_RRF2_1"/>
    <property type="match status" value="1"/>
</dbReference>
<dbReference type="Gene3D" id="1.10.10.10">
    <property type="entry name" value="Winged helix-like DNA-binding domain superfamily/Winged helix DNA-binding domain"/>
    <property type="match status" value="1"/>
</dbReference>
<dbReference type="Pfam" id="PF02082">
    <property type="entry name" value="Rrf2"/>
    <property type="match status" value="1"/>
</dbReference>
<dbReference type="PROSITE" id="PS51197">
    <property type="entry name" value="HTH_RRF2_2"/>
    <property type="match status" value="1"/>
</dbReference>
<dbReference type="Proteomes" id="UP000481087">
    <property type="component" value="Unassembled WGS sequence"/>
</dbReference>
<gene>
    <name evidence="1" type="ORF">GQF01_03415</name>
</gene>
<dbReference type="SUPFAM" id="SSF46785">
    <property type="entry name" value="Winged helix' DNA-binding domain"/>
    <property type="match status" value="1"/>
</dbReference>
<dbReference type="InterPro" id="IPR030489">
    <property type="entry name" value="TR_Rrf2-type_CS"/>
</dbReference>
<dbReference type="AlphaFoldDB" id="A0A6L8UVM7"/>
<dbReference type="PANTHER" id="PTHR33221">
    <property type="entry name" value="WINGED HELIX-TURN-HELIX TRANSCRIPTIONAL REGULATOR, RRF2 FAMILY"/>
    <property type="match status" value="1"/>
</dbReference>
<protein>
    <submittedName>
        <fullName evidence="1">Rrf2 family transcriptional regulator</fullName>
    </submittedName>
</protein>
<keyword evidence="2" id="KW-1185">Reference proteome</keyword>